<evidence type="ECO:0000256" key="9">
    <source>
        <dbReference type="ARBA" id="ARBA00023136"/>
    </source>
</evidence>
<evidence type="ECO:0000313" key="14">
    <source>
        <dbReference type="Proteomes" id="UP000179807"/>
    </source>
</evidence>
<dbReference type="VEuPathDB" id="TrichDB:TRFO_24041"/>
<gene>
    <name evidence="13" type="ORF">TRFO_24041</name>
</gene>
<feature type="compositionally biased region" description="Basic and acidic residues" evidence="10">
    <location>
        <begin position="814"/>
        <end position="825"/>
    </location>
</feature>
<evidence type="ECO:0000256" key="3">
    <source>
        <dbReference type="ARBA" id="ARBA00022448"/>
    </source>
</evidence>
<dbReference type="InterPro" id="IPR003439">
    <property type="entry name" value="ABC_transporter-like_ATP-bd"/>
</dbReference>
<comment type="caution">
    <text evidence="13">The sequence shown here is derived from an EMBL/GenBank/DDBJ whole genome shotgun (WGS) entry which is preliminary data.</text>
</comment>
<feature type="transmembrane region" description="Helical" evidence="11">
    <location>
        <begin position="202"/>
        <end position="224"/>
    </location>
</feature>
<evidence type="ECO:0000256" key="7">
    <source>
        <dbReference type="ARBA" id="ARBA00022840"/>
    </source>
</evidence>
<keyword evidence="8 11" id="KW-1133">Transmembrane helix</keyword>
<comment type="subcellular location">
    <subcellularLocation>
        <location evidence="1">Membrane</location>
        <topology evidence="1">Multi-pass membrane protein</topology>
    </subcellularLocation>
</comment>
<dbReference type="InterPro" id="IPR027417">
    <property type="entry name" value="P-loop_NTPase"/>
</dbReference>
<dbReference type="PANTHER" id="PTHR19229:SF36">
    <property type="entry name" value="ATP-BINDING CASSETTE SUB-FAMILY A MEMBER 2"/>
    <property type="match status" value="1"/>
</dbReference>
<dbReference type="Gene3D" id="3.40.50.300">
    <property type="entry name" value="P-loop containing nucleotide triphosphate hydrolases"/>
    <property type="match status" value="1"/>
</dbReference>
<feature type="compositionally biased region" description="Low complexity" evidence="10">
    <location>
        <begin position="827"/>
        <end position="838"/>
    </location>
</feature>
<keyword evidence="9 11" id="KW-0472">Membrane</keyword>
<evidence type="ECO:0000256" key="10">
    <source>
        <dbReference type="SAM" id="MobiDB-lite"/>
    </source>
</evidence>
<dbReference type="InterPro" id="IPR013525">
    <property type="entry name" value="ABC2_TM"/>
</dbReference>
<dbReference type="PANTHER" id="PTHR19229">
    <property type="entry name" value="ATP-BINDING CASSETTE TRANSPORTER SUBFAMILY A ABCA"/>
    <property type="match status" value="1"/>
</dbReference>
<keyword evidence="3" id="KW-0813">Transport</keyword>
<evidence type="ECO:0000259" key="12">
    <source>
        <dbReference type="PROSITE" id="PS50893"/>
    </source>
</evidence>
<organism evidence="13 14">
    <name type="scientific">Tritrichomonas foetus</name>
    <dbReference type="NCBI Taxonomy" id="1144522"/>
    <lineage>
        <taxon>Eukaryota</taxon>
        <taxon>Metamonada</taxon>
        <taxon>Parabasalia</taxon>
        <taxon>Tritrichomonadida</taxon>
        <taxon>Tritrichomonadidae</taxon>
        <taxon>Tritrichomonas</taxon>
    </lineage>
</organism>
<name>A0A1J4K9S5_9EUKA</name>
<keyword evidence="6" id="KW-0547">Nucleotide-binding</keyword>
<keyword evidence="5" id="KW-0677">Repeat</keyword>
<feature type="domain" description="ABC transporter" evidence="12">
    <location>
        <begin position="456"/>
        <end position="689"/>
    </location>
</feature>
<feature type="transmembrane region" description="Helical" evidence="11">
    <location>
        <begin position="247"/>
        <end position="272"/>
    </location>
</feature>
<feature type="transmembrane region" description="Helical" evidence="11">
    <location>
        <begin position="284"/>
        <end position="306"/>
    </location>
</feature>
<accession>A0A1J4K9S5</accession>
<keyword evidence="14" id="KW-1185">Reference proteome</keyword>
<dbReference type="PROSITE" id="PS50893">
    <property type="entry name" value="ABC_TRANSPORTER_2"/>
    <property type="match status" value="1"/>
</dbReference>
<dbReference type="RefSeq" id="XP_068360834.1">
    <property type="nucleotide sequence ID" value="XM_068503523.1"/>
</dbReference>
<sequence length="853" mass="96288">MNKDSFFPVKHFQAVLIRRLIIIKRSWKSLLFSLISGVILGGLVIGVYWLMASLMKSKGYTTNFGSYKTQRPDFIFLGDSSPMMNYIAPTLIKMHDNEVNTKGVAHYYENVDKVNEELFTNASNSHFPMSIPFGINFIQSNTAPYEVSLLYNSTPNEEIESAFDLEMNMYTNLNRALWKQEFGDDAEITLIDHPLNQQLMQIIFGSIGPMLILCGLLTLVPSLVQQPSNDVNGEIRSYMQSCTLKIFPYWVATFIVDLAVWLAIVTILWIVFNIGMIDSFHDNLFNIWYALAMTGPSFILFLYAVTFAFSNPQSAPRQIFMILLLTLFVPMLVSVLRQKANPVPLDWIYSLFPHLSLQQLLTYMLGNVGSDKQNLTYYFKDKNSQPLVIMQIVDIFLYIIIITIVEASRIFVQRKLAKMNFSNYSDFFKKAKAKHHVSDEALIMENAVHSSHDYAVRVENVSRLFVNTAGEPIPAVNNVSLGVNEGSLFGFLGANGAGKTTLIRMITGLLSPSYGSIEIFGKPIEEIADKTVLSICPQFNNHLCNELTAKEHFKIYSLLFQFNEEDTNEVCDRLINILDLKGMENVPIRELSAGDVRKLAIALSFLGPAKIVLLDEPTASLDPVACHHVHEMITQNKGSKTFMLCTHLLSEAESLCDMISIMVKGNVYTVGSPQYLTAKFGTEFKIDVMLDDESEECSLKCDTFFAEYIPMAELTIKRPTARIYSIPANVITLPTLFQIMQEGSENRETSGFSYYTCSSSSLERVFMEIVRMSEMNDNENSNEHIRNTADEKKEKEDEGNINNINDNCQITTIEDNRDFNIEKSKTSSKNTSEKNSLSESEESSTSDTGSYSA</sequence>
<dbReference type="Pfam" id="PF12698">
    <property type="entry name" value="ABC2_membrane_3"/>
    <property type="match status" value="1"/>
</dbReference>
<evidence type="ECO:0000256" key="2">
    <source>
        <dbReference type="ARBA" id="ARBA00008869"/>
    </source>
</evidence>
<evidence type="ECO:0000256" key="4">
    <source>
        <dbReference type="ARBA" id="ARBA00022692"/>
    </source>
</evidence>
<feature type="transmembrane region" description="Helical" evidence="11">
    <location>
        <begin position="388"/>
        <end position="412"/>
    </location>
</feature>
<evidence type="ECO:0000313" key="13">
    <source>
        <dbReference type="EMBL" id="OHT07698.1"/>
    </source>
</evidence>
<proteinExistence type="inferred from homology"/>
<dbReference type="GO" id="GO:0005319">
    <property type="term" value="F:lipid transporter activity"/>
    <property type="evidence" value="ECO:0007669"/>
    <property type="project" value="TreeGrafter"/>
</dbReference>
<dbReference type="GO" id="GO:0140359">
    <property type="term" value="F:ABC-type transporter activity"/>
    <property type="evidence" value="ECO:0007669"/>
    <property type="project" value="InterPro"/>
</dbReference>
<dbReference type="SMART" id="SM00382">
    <property type="entry name" value="AAA"/>
    <property type="match status" value="1"/>
</dbReference>
<evidence type="ECO:0000256" key="8">
    <source>
        <dbReference type="ARBA" id="ARBA00022989"/>
    </source>
</evidence>
<dbReference type="InterPro" id="IPR026082">
    <property type="entry name" value="ABCA"/>
</dbReference>
<dbReference type="Pfam" id="PF00005">
    <property type="entry name" value="ABC_tran"/>
    <property type="match status" value="1"/>
</dbReference>
<evidence type="ECO:0000256" key="6">
    <source>
        <dbReference type="ARBA" id="ARBA00022741"/>
    </source>
</evidence>
<comment type="similarity">
    <text evidence="2">Belongs to the ABC transporter superfamily. ABCA family.</text>
</comment>
<keyword evidence="4 11" id="KW-0812">Transmembrane</keyword>
<evidence type="ECO:0000256" key="1">
    <source>
        <dbReference type="ARBA" id="ARBA00004141"/>
    </source>
</evidence>
<dbReference type="OrthoDB" id="6500128at2759"/>
<evidence type="ECO:0000256" key="5">
    <source>
        <dbReference type="ARBA" id="ARBA00022737"/>
    </source>
</evidence>
<feature type="transmembrane region" description="Helical" evidence="11">
    <location>
        <begin position="318"/>
        <end position="336"/>
    </location>
</feature>
<evidence type="ECO:0000256" key="11">
    <source>
        <dbReference type="SAM" id="Phobius"/>
    </source>
</evidence>
<keyword evidence="7" id="KW-0067">ATP-binding</keyword>
<dbReference type="FunFam" id="3.40.50.300:FF:001998">
    <property type="entry name" value="ABC transporter family protein"/>
    <property type="match status" value="1"/>
</dbReference>
<feature type="compositionally biased region" description="Basic and acidic residues" evidence="10">
    <location>
        <begin position="781"/>
        <end position="798"/>
    </location>
</feature>
<reference evidence="13" key="1">
    <citation type="submission" date="2016-10" db="EMBL/GenBank/DDBJ databases">
        <authorList>
            <person name="Benchimol M."/>
            <person name="Almeida L.G."/>
            <person name="Vasconcelos A.T."/>
            <person name="Perreira-Neves A."/>
            <person name="Rosa I.A."/>
            <person name="Tasca T."/>
            <person name="Bogo M.R."/>
            <person name="de Souza W."/>
        </authorList>
    </citation>
    <scope>NUCLEOTIDE SEQUENCE [LARGE SCALE GENOMIC DNA]</scope>
    <source>
        <strain evidence="13">K</strain>
    </source>
</reference>
<dbReference type="Proteomes" id="UP000179807">
    <property type="component" value="Unassembled WGS sequence"/>
</dbReference>
<feature type="region of interest" description="Disordered" evidence="10">
    <location>
        <begin position="773"/>
        <end position="853"/>
    </location>
</feature>
<dbReference type="GeneID" id="94838227"/>
<dbReference type="GO" id="GO:0016020">
    <property type="term" value="C:membrane"/>
    <property type="evidence" value="ECO:0007669"/>
    <property type="project" value="UniProtKB-SubCell"/>
</dbReference>
<dbReference type="InterPro" id="IPR003593">
    <property type="entry name" value="AAA+_ATPase"/>
</dbReference>
<dbReference type="GO" id="GO:0016887">
    <property type="term" value="F:ATP hydrolysis activity"/>
    <property type="evidence" value="ECO:0007669"/>
    <property type="project" value="InterPro"/>
</dbReference>
<dbReference type="EMBL" id="MLAK01000689">
    <property type="protein sequence ID" value="OHT07698.1"/>
    <property type="molecule type" value="Genomic_DNA"/>
</dbReference>
<dbReference type="SUPFAM" id="SSF52540">
    <property type="entry name" value="P-loop containing nucleoside triphosphate hydrolases"/>
    <property type="match status" value="1"/>
</dbReference>
<dbReference type="GO" id="GO:0005524">
    <property type="term" value="F:ATP binding"/>
    <property type="evidence" value="ECO:0007669"/>
    <property type="project" value="UniProtKB-KW"/>
</dbReference>
<protein>
    <submittedName>
        <fullName evidence="13">ABC transporter family protein</fullName>
    </submittedName>
</protein>
<dbReference type="AlphaFoldDB" id="A0A1J4K9S5"/>
<feature type="transmembrane region" description="Helical" evidence="11">
    <location>
        <begin position="30"/>
        <end position="51"/>
    </location>
</feature>